<sequence length="391" mass="44428">MDFSFTKKEEKFRLELRNWLEENLPTSWPEEEEAYISFLKDWQKTLAEGGWAGITWPEKYGGKNATLMQEIIYHQEMVRADAPPTINYVGIHMVGPTLMQIGTEEQKERYIKKLLTGEEIWCQGYSEPNAGSDLSAIKTSAVKDGDKWLINGQKVWTSYGHIADRCFLLARTSQVPGKKHRGITVFLLDMNQPGVEVRPIVQLDGRQEFNEVYLTDAVCYDADIVGEVDKGWQVMISLMLHERAGIGAEVFTLEKQFNNLVAMTKEYKVDGESLIENATIRQKMADLYARSRGAILNYYRNLTNTLKNGQPGAESSIDKLLVSELTKEMFEFAVSIQGPHGILWKEDAPFNSQWQEKYLYSYGTTIGGGTSEIQRNTIGERVLGLPKDLRA</sequence>
<dbReference type="Pfam" id="PF00441">
    <property type="entry name" value="Acyl-CoA_dh_1"/>
    <property type="match status" value="1"/>
</dbReference>
<dbReference type="Gene3D" id="2.40.110.10">
    <property type="entry name" value="Butyryl-CoA Dehydrogenase, subunit A, domain 2"/>
    <property type="match status" value="1"/>
</dbReference>
<evidence type="ECO:0000313" key="11">
    <source>
        <dbReference type="Proteomes" id="UP000281813"/>
    </source>
</evidence>
<dbReference type="Gene3D" id="1.10.540.10">
    <property type="entry name" value="Acyl-CoA dehydrogenase/oxidase, N-terminal domain"/>
    <property type="match status" value="1"/>
</dbReference>
<feature type="domain" description="Acyl-CoA dehydrogenase/oxidase C-terminal" evidence="7">
    <location>
        <begin position="229"/>
        <end position="383"/>
    </location>
</feature>
<dbReference type="EMBL" id="RBZO01000033">
    <property type="protein sequence ID" value="RKQ13304.1"/>
    <property type="molecule type" value="Genomic_DNA"/>
</dbReference>
<keyword evidence="5 6" id="KW-0560">Oxidoreductase</keyword>
<dbReference type="Pfam" id="PF02770">
    <property type="entry name" value="Acyl-CoA_dh_M"/>
    <property type="match status" value="1"/>
</dbReference>
<comment type="cofactor">
    <cofactor evidence="1 6">
        <name>FAD</name>
        <dbReference type="ChEBI" id="CHEBI:57692"/>
    </cofactor>
</comment>
<dbReference type="Proteomes" id="UP000281813">
    <property type="component" value="Unassembled WGS sequence"/>
</dbReference>
<dbReference type="Gene3D" id="1.20.140.10">
    <property type="entry name" value="Butyryl-CoA Dehydrogenase, subunit A, domain 3"/>
    <property type="match status" value="1"/>
</dbReference>
<dbReference type="InterPro" id="IPR013786">
    <property type="entry name" value="AcylCoA_DH/ox_N"/>
</dbReference>
<dbReference type="GO" id="GO:0005886">
    <property type="term" value="C:plasma membrane"/>
    <property type="evidence" value="ECO:0007669"/>
    <property type="project" value="TreeGrafter"/>
</dbReference>
<comment type="similarity">
    <text evidence="2 6">Belongs to the acyl-CoA dehydrogenase family.</text>
</comment>
<name>A0A494YTA1_9BACI</name>
<gene>
    <name evidence="10" type="ORF">D8M05_16640</name>
</gene>
<evidence type="ECO:0000256" key="4">
    <source>
        <dbReference type="ARBA" id="ARBA00022827"/>
    </source>
</evidence>
<proteinExistence type="inferred from homology"/>
<dbReference type="GO" id="GO:0016627">
    <property type="term" value="F:oxidoreductase activity, acting on the CH-CH group of donors"/>
    <property type="evidence" value="ECO:0007669"/>
    <property type="project" value="InterPro"/>
</dbReference>
<reference evidence="10 11" key="1">
    <citation type="journal article" date="2015" name="Antonie Van Leeuwenhoek">
        <title>Oceanobacillus bengalensis sp. nov., a bacterium isolated from seawater of the Bay of Bengal.</title>
        <authorList>
            <person name="Yongchang O."/>
            <person name="Xiang W."/>
            <person name="Wang G."/>
        </authorList>
    </citation>
    <scope>NUCLEOTIDE SEQUENCE [LARGE SCALE GENOMIC DNA]</scope>
    <source>
        <strain evidence="10 11">MCCC 1K00260</strain>
    </source>
</reference>
<evidence type="ECO:0000259" key="9">
    <source>
        <dbReference type="Pfam" id="PF02771"/>
    </source>
</evidence>
<dbReference type="PANTHER" id="PTHR43292:SF4">
    <property type="entry name" value="ACYL-COA DEHYDROGENASE FADE34"/>
    <property type="match status" value="1"/>
</dbReference>
<evidence type="ECO:0000313" key="10">
    <source>
        <dbReference type="EMBL" id="RKQ13304.1"/>
    </source>
</evidence>
<dbReference type="InterPro" id="IPR052161">
    <property type="entry name" value="Mycobact_Acyl-CoA_DH"/>
</dbReference>
<dbReference type="AlphaFoldDB" id="A0A494YTA1"/>
<evidence type="ECO:0000259" key="7">
    <source>
        <dbReference type="Pfam" id="PF00441"/>
    </source>
</evidence>
<dbReference type="InterPro" id="IPR006091">
    <property type="entry name" value="Acyl-CoA_Oxase/DH_mid-dom"/>
</dbReference>
<keyword evidence="4 6" id="KW-0274">FAD</keyword>
<dbReference type="Pfam" id="PF02771">
    <property type="entry name" value="Acyl-CoA_dh_N"/>
    <property type="match status" value="1"/>
</dbReference>
<evidence type="ECO:0000256" key="1">
    <source>
        <dbReference type="ARBA" id="ARBA00001974"/>
    </source>
</evidence>
<dbReference type="SUPFAM" id="SSF56645">
    <property type="entry name" value="Acyl-CoA dehydrogenase NM domain-like"/>
    <property type="match status" value="1"/>
</dbReference>
<evidence type="ECO:0000256" key="6">
    <source>
        <dbReference type="RuleBase" id="RU362125"/>
    </source>
</evidence>
<feature type="domain" description="Acyl-CoA oxidase/dehydrogenase middle" evidence="8">
    <location>
        <begin position="122"/>
        <end position="215"/>
    </location>
</feature>
<keyword evidence="3 6" id="KW-0285">Flavoprotein</keyword>
<evidence type="ECO:0000256" key="2">
    <source>
        <dbReference type="ARBA" id="ARBA00009347"/>
    </source>
</evidence>
<feature type="domain" description="Acyl-CoA dehydrogenase/oxidase N-terminal" evidence="9">
    <location>
        <begin position="6"/>
        <end position="118"/>
    </location>
</feature>
<evidence type="ECO:0000259" key="8">
    <source>
        <dbReference type="Pfam" id="PF02770"/>
    </source>
</evidence>
<keyword evidence="11" id="KW-1185">Reference proteome</keyword>
<dbReference type="RefSeq" id="WP_121133833.1">
    <property type="nucleotide sequence ID" value="NZ_JBHUFK010000050.1"/>
</dbReference>
<dbReference type="InterPro" id="IPR037069">
    <property type="entry name" value="AcylCoA_DH/ox_N_sf"/>
</dbReference>
<protein>
    <submittedName>
        <fullName evidence="10">Acyl-CoA dehydrogenase</fullName>
    </submittedName>
</protein>
<organism evidence="10 11">
    <name type="scientific">Oceanobacillus bengalensis</name>
    <dbReference type="NCBI Taxonomy" id="1435466"/>
    <lineage>
        <taxon>Bacteria</taxon>
        <taxon>Bacillati</taxon>
        <taxon>Bacillota</taxon>
        <taxon>Bacilli</taxon>
        <taxon>Bacillales</taxon>
        <taxon>Bacillaceae</taxon>
        <taxon>Oceanobacillus</taxon>
    </lineage>
</organism>
<comment type="caution">
    <text evidence="10">The sequence shown here is derived from an EMBL/GenBank/DDBJ whole genome shotgun (WGS) entry which is preliminary data.</text>
</comment>
<accession>A0A494YTA1</accession>
<evidence type="ECO:0000256" key="3">
    <source>
        <dbReference type="ARBA" id="ARBA00022630"/>
    </source>
</evidence>
<dbReference type="GO" id="GO:0050660">
    <property type="term" value="F:flavin adenine dinucleotide binding"/>
    <property type="evidence" value="ECO:0007669"/>
    <property type="project" value="InterPro"/>
</dbReference>
<dbReference type="PANTHER" id="PTHR43292">
    <property type="entry name" value="ACYL-COA DEHYDROGENASE"/>
    <property type="match status" value="1"/>
</dbReference>
<dbReference type="OrthoDB" id="2431337at2"/>
<evidence type="ECO:0000256" key="5">
    <source>
        <dbReference type="ARBA" id="ARBA00023002"/>
    </source>
</evidence>
<dbReference type="InterPro" id="IPR009075">
    <property type="entry name" value="AcylCo_DH/oxidase_C"/>
</dbReference>
<dbReference type="InterPro" id="IPR009100">
    <property type="entry name" value="AcylCoA_DH/oxidase_NM_dom_sf"/>
</dbReference>
<dbReference type="InterPro" id="IPR046373">
    <property type="entry name" value="Acyl-CoA_Oxase/DH_mid-dom_sf"/>
</dbReference>
<dbReference type="InterPro" id="IPR036250">
    <property type="entry name" value="AcylCo_DH-like_C"/>
</dbReference>
<dbReference type="SUPFAM" id="SSF47203">
    <property type="entry name" value="Acyl-CoA dehydrogenase C-terminal domain-like"/>
    <property type="match status" value="1"/>
</dbReference>